<dbReference type="GO" id="GO:0008270">
    <property type="term" value="F:zinc ion binding"/>
    <property type="evidence" value="ECO:0007669"/>
    <property type="project" value="InterPro"/>
</dbReference>
<evidence type="ECO:0000259" key="1">
    <source>
        <dbReference type="SMART" id="SM00507"/>
    </source>
</evidence>
<name>A0A840WDE7_9ACTN</name>
<sequence>MLRRANNVAVEFRKSFFSSRGRVWCHIGQRTHRSDNLVTAARFDEVQREQRKWPYQLVTDGDRTYWWFQDTFFWDDECLDDEQVCALITSKQERRRRHVERAVTMMSMGDYPREPKRSHIPDDVKEYVMRRDEGQCQACGSRSNLQFDHVIPVAMGGSSEPENLQVLCATCNLRKGPGLST</sequence>
<feature type="domain" description="HNH nuclease" evidence="1">
    <location>
        <begin position="123"/>
        <end position="173"/>
    </location>
</feature>
<reference evidence="2 3" key="1">
    <citation type="submission" date="2020-08" db="EMBL/GenBank/DDBJ databases">
        <title>Sequencing the genomes of 1000 actinobacteria strains.</title>
        <authorList>
            <person name="Klenk H.-P."/>
        </authorList>
    </citation>
    <scope>NUCLEOTIDE SEQUENCE [LARGE SCALE GENOMIC DNA]</scope>
    <source>
        <strain evidence="2 3">DSM 44598</strain>
    </source>
</reference>
<dbReference type="InterPro" id="IPR003615">
    <property type="entry name" value="HNH_nuc"/>
</dbReference>
<proteinExistence type="predicted"/>
<dbReference type="GO" id="GO:0003676">
    <property type="term" value="F:nucleic acid binding"/>
    <property type="evidence" value="ECO:0007669"/>
    <property type="project" value="InterPro"/>
</dbReference>
<evidence type="ECO:0000313" key="3">
    <source>
        <dbReference type="Proteomes" id="UP000579647"/>
    </source>
</evidence>
<dbReference type="PANTHER" id="PTHR33877:SF2">
    <property type="entry name" value="OS07G0170200 PROTEIN"/>
    <property type="match status" value="1"/>
</dbReference>
<dbReference type="Pfam" id="PF01844">
    <property type="entry name" value="HNH"/>
    <property type="match status" value="1"/>
</dbReference>
<dbReference type="GO" id="GO:0004519">
    <property type="term" value="F:endonuclease activity"/>
    <property type="evidence" value="ECO:0007669"/>
    <property type="project" value="InterPro"/>
</dbReference>
<organism evidence="2 3">
    <name type="scientific">Nocardiopsis metallicus</name>
    <dbReference type="NCBI Taxonomy" id="179819"/>
    <lineage>
        <taxon>Bacteria</taxon>
        <taxon>Bacillati</taxon>
        <taxon>Actinomycetota</taxon>
        <taxon>Actinomycetes</taxon>
        <taxon>Streptosporangiales</taxon>
        <taxon>Nocardiopsidaceae</taxon>
        <taxon>Nocardiopsis</taxon>
    </lineage>
</organism>
<protein>
    <recommendedName>
        <fullName evidence="1">HNH nuclease domain-containing protein</fullName>
    </recommendedName>
</protein>
<dbReference type="InterPro" id="IPR002711">
    <property type="entry name" value="HNH"/>
</dbReference>
<gene>
    <name evidence="2" type="ORF">HNR07_000904</name>
</gene>
<dbReference type="PANTHER" id="PTHR33877">
    <property type="entry name" value="SLL1193 PROTEIN"/>
    <property type="match status" value="1"/>
</dbReference>
<dbReference type="EMBL" id="JACHDO010000001">
    <property type="protein sequence ID" value="MBB5489767.1"/>
    <property type="molecule type" value="Genomic_DNA"/>
</dbReference>
<dbReference type="RefSeq" id="WP_221318708.1">
    <property type="nucleotide sequence ID" value="NZ_BAAAKM010000011.1"/>
</dbReference>
<dbReference type="CDD" id="cd00085">
    <property type="entry name" value="HNHc"/>
    <property type="match status" value="1"/>
</dbReference>
<evidence type="ECO:0000313" key="2">
    <source>
        <dbReference type="EMBL" id="MBB5489767.1"/>
    </source>
</evidence>
<dbReference type="InterPro" id="IPR052892">
    <property type="entry name" value="NA-targeting_endonuclease"/>
</dbReference>
<keyword evidence="3" id="KW-1185">Reference proteome</keyword>
<dbReference type="Proteomes" id="UP000579647">
    <property type="component" value="Unassembled WGS sequence"/>
</dbReference>
<dbReference type="Gene3D" id="1.10.30.50">
    <property type="match status" value="1"/>
</dbReference>
<dbReference type="AlphaFoldDB" id="A0A840WDE7"/>
<comment type="caution">
    <text evidence="2">The sequence shown here is derived from an EMBL/GenBank/DDBJ whole genome shotgun (WGS) entry which is preliminary data.</text>
</comment>
<dbReference type="SMART" id="SM00507">
    <property type="entry name" value="HNHc"/>
    <property type="match status" value="1"/>
</dbReference>
<accession>A0A840WDE7</accession>